<dbReference type="Proteomes" id="UP000663870">
    <property type="component" value="Unassembled WGS sequence"/>
</dbReference>
<name>A0A815AQW4_9BILA</name>
<accession>A0A815AQW4</accession>
<dbReference type="Gene3D" id="3.40.50.1820">
    <property type="entry name" value="alpha/beta hydrolase"/>
    <property type="match status" value="1"/>
</dbReference>
<sequence>MVMKKALLFLFAVILVQNKVESEHSGIFSGKNLLNPFNRCYDEYGCFTTLPPFGGTLQRPTALLPQSPSTVLTRFFLYTREHRDAVEIGRQKTNLGLGTWRPDRMTRVIIHGMIENYQAPWYDQMRQAFFDTEDSNLIFVDWSKTNHFPYTQATANTQMVGAEVSLLINELIAKHGADPQLIHLIGHSLGAHAAGYAGSRIVPHVSRITGLDPAGPNFERTDPRVRLDPTDAQFVDVIHTDGQAHIQLGLGLLQPLGHVDFYPNGGLEQPQCPKMGGKIWNTIINAFDNDGFVESVLCSHLFSVYTFTDSIRNLNCSYVSVACSSMDKLTQTDECSRNPINRMGLYASPLHQGSFYLSTQSANQFPYCQHLYTVTLNVGNEKIQTTGRIQLTLQGSNQNSFSLLFDQQANMLLKANTVHTRVLSLDGSLPNVESVSISLKSTLSQMDQPIRQVVVFDIERQKSVTLCPTSDDHLKFELC</sequence>
<dbReference type="Gene3D" id="2.60.60.20">
    <property type="entry name" value="PLAT/LH2 domain"/>
    <property type="match status" value="1"/>
</dbReference>
<feature type="chain" id="PRO_5035603501" description="Lipase domain-containing protein" evidence="8">
    <location>
        <begin position="23"/>
        <end position="479"/>
    </location>
</feature>
<comment type="similarity">
    <text evidence="2 7">Belongs to the AB hydrolase superfamily. Lipase family.</text>
</comment>
<feature type="binding site" evidence="6">
    <location>
        <position position="228"/>
    </location>
    <ligand>
        <name>Ca(2+)</name>
        <dbReference type="ChEBI" id="CHEBI:29108"/>
    </ligand>
</feature>
<evidence type="ECO:0000313" key="12">
    <source>
        <dbReference type="Proteomes" id="UP000663854"/>
    </source>
</evidence>
<comment type="subcellular location">
    <subcellularLocation>
        <location evidence="1">Secreted</location>
    </subcellularLocation>
</comment>
<keyword evidence="6" id="KW-0479">Metal-binding</keyword>
<dbReference type="GO" id="GO:0016042">
    <property type="term" value="P:lipid catabolic process"/>
    <property type="evidence" value="ECO:0007669"/>
    <property type="project" value="TreeGrafter"/>
</dbReference>
<gene>
    <name evidence="11" type="ORF">JXQ802_LOCUS42849</name>
    <name evidence="10" type="ORF">PYM288_LOCUS27801</name>
</gene>
<proteinExistence type="inferred from homology"/>
<dbReference type="InterPro" id="IPR002331">
    <property type="entry name" value="Lipase_panc"/>
</dbReference>
<dbReference type="PANTHER" id="PTHR11610:SF186">
    <property type="entry name" value="FI22312P1"/>
    <property type="match status" value="1"/>
</dbReference>
<dbReference type="PIRSF" id="PIRSF000865">
    <property type="entry name" value="Lipoprotein_lipase_LIPH"/>
    <property type="match status" value="1"/>
</dbReference>
<dbReference type="Proteomes" id="UP000663854">
    <property type="component" value="Unassembled WGS sequence"/>
</dbReference>
<dbReference type="AlphaFoldDB" id="A0A815AQW4"/>
<feature type="binding site" evidence="6">
    <location>
        <position position="231"/>
    </location>
    <ligand>
        <name>Ca(2+)</name>
        <dbReference type="ChEBI" id="CHEBI:29108"/>
    </ligand>
</feature>
<dbReference type="CDD" id="cd00707">
    <property type="entry name" value="Pancreat_lipase_like"/>
    <property type="match status" value="1"/>
</dbReference>
<dbReference type="InterPro" id="IPR029058">
    <property type="entry name" value="AB_hydrolase_fold"/>
</dbReference>
<dbReference type="InterPro" id="IPR016272">
    <property type="entry name" value="Lipase_LIPH"/>
</dbReference>
<dbReference type="InterPro" id="IPR000734">
    <property type="entry name" value="TAG_lipase"/>
</dbReference>
<dbReference type="InterPro" id="IPR013818">
    <property type="entry name" value="Lipase"/>
</dbReference>
<evidence type="ECO:0000256" key="3">
    <source>
        <dbReference type="ARBA" id="ARBA00022525"/>
    </source>
</evidence>
<feature type="active site" description="Charge relay system" evidence="5">
    <location>
        <position position="300"/>
    </location>
</feature>
<dbReference type="InterPro" id="IPR033906">
    <property type="entry name" value="Lipase_N"/>
</dbReference>
<organism evidence="10 12">
    <name type="scientific">Rotaria sordida</name>
    <dbReference type="NCBI Taxonomy" id="392033"/>
    <lineage>
        <taxon>Eukaryota</taxon>
        <taxon>Metazoa</taxon>
        <taxon>Spiralia</taxon>
        <taxon>Gnathifera</taxon>
        <taxon>Rotifera</taxon>
        <taxon>Eurotatoria</taxon>
        <taxon>Bdelloidea</taxon>
        <taxon>Philodinida</taxon>
        <taxon>Philodinidae</taxon>
        <taxon>Rotaria</taxon>
    </lineage>
</organism>
<feature type="signal peptide" evidence="8">
    <location>
        <begin position="1"/>
        <end position="22"/>
    </location>
</feature>
<dbReference type="GO" id="GO:0005615">
    <property type="term" value="C:extracellular space"/>
    <property type="evidence" value="ECO:0007669"/>
    <property type="project" value="TreeGrafter"/>
</dbReference>
<evidence type="ECO:0000313" key="13">
    <source>
        <dbReference type="Proteomes" id="UP000663870"/>
    </source>
</evidence>
<evidence type="ECO:0000256" key="2">
    <source>
        <dbReference type="ARBA" id="ARBA00010701"/>
    </source>
</evidence>
<feature type="active site" description="Charge relay system" evidence="5">
    <location>
        <position position="212"/>
    </location>
</feature>
<dbReference type="GO" id="GO:0004806">
    <property type="term" value="F:triacylglycerol lipase activity"/>
    <property type="evidence" value="ECO:0007669"/>
    <property type="project" value="InterPro"/>
</dbReference>
<keyword evidence="13" id="KW-1185">Reference proteome</keyword>
<dbReference type="Pfam" id="PF00151">
    <property type="entry name" value="Lipase"/>
    <property type="match status" value="1"/>
</dbReference>
<feature type="domain" description="Lipase" evidence="9">
    <location>
        <begin position="40"/>
        <end position="365"/>
    </location>
</feature>
<dbReference type="EMBL" id="CAJNOL010002964">
    <property type="protein sequence ID" value="CAF1539576.1"/>
    <property type="molecule type" value="Genomic_DNA"/>
</dbReference>
<evidence type="ECO:0000256" key="1">
    <source>
        <dbReference type="ARBA" id="ARBA00004613"/>
    </source>
</evidence>
<dbReference type="PANTHER" id="PTHR11610">
    <property type="entry name" value="LIPASE"/>
    <property type="match status" value="1"/>
</dbReference>
<keyword evidence="4" id="KW-1015">Disulfide bond</keyword>
<evidence type="ECO:0000313" key="10">
    <source>
        <dbReference type="EMBL" id="CAF1259461.1"/>
    </source>
</evidence>
<evidence type="ECO:0000256" key="8">
    <source>
        <dbReference type="SAM" id="SignalP"/>
    </source>
</evidence>
<dbReference type="PRINTS" id="PR00823">
    <property type="entry name" value="PANCLIPASE"/>
</dbReference>
<reference evidence="10" key="1">
    <citation type="submission" date="2021-02" db="EMBL/GenBank/DDBJ databases">
        <authorList>
            <person name="Nowell W R."/>
        </authorList>
    </citation>
    <scope>NUCLEOTIDE SEQUENCE</scope>
</reference>
<feature type="binding site" evidence="6">
    <location>
        <position position="226"/>
    </location>
    <ligand>
        <name>Ca(2+)</name>
        <dbReference type="ChEBI" id="CHEBI:29108"/>
    </ligand>
</feature>
<dbReference type="SUPFAM" id="SSF53474">
    <property type="entry name" value="alpha/beta-Hydrolases"/>
    <property type="match status" value="1"/>
</dbReference>
<keyword evidence="3" id="KW-0964">Secreted</keyword>
<dbReference type="EMBL" id="CAJNOH010001900">
    <property type="protein sequence ID" value="CAF1259461.1"/>
    <property type="molecule type" value="Genomic_DNA"/>
</dbReference>
<dbReference type="PRINTS" id="PR00821">
    <property type="entry name" value="TAGLIPASE"/>
</dbReference>
<dbReference type="GO" id="GO:0046872">
    <property type="term" value="F:metal ion binding"/>
    <property type="evidence" value="ECO:0007669"/>
    <property type="project" value="UniProtKB-KW"/>
</dbReference>
<keyword evidence="6" id="KW-0106">Calcium</keyword>
<evidence type="ECO:0000256" key="7">
    <source>
        <dbReference type="RuleBase" id="RU004262"/>
    </source>
</evidence>
<protein>
    <recommendedName>
        <fullName evidence="9">Lipase domain-containing protein</fullName>
    </recommendedName>
</protein>
<evidence type="ECO:0000256" key="4">
    <source>
        <dbReference type="ARBA" id="ARBA00023157"/>
    </source>
</evidence>
<comment type="caution">
    <text evidence="10">The sequence shown here is derived from an EMBL/GenBank/DDBJ whole genome shotgun (WGS) entry which is preliminary data.</text>
</comment>
<evidence type="ECO:0000259" key="9">
    <source>
        <dbReference type="Pfam" id="PF00151"/>
    </source>
</evidence>
<feature type="active site" description="Nucleophile" evidence="5">
    <location>
        <position position="188"/>
    </location>
</feature>
<evidence type="ECO:0000256" key="5">
    <source>
        <dbReference type="PIRSR" id="PIRSR000865-1"/>
    </source>
</evidence>
<evidence type="ECO:0000256" key="6">
    <source>
        <dbReference type="PIRSR" id="PIRSR000865-2"/>
    </source>
</evidence>
<evidence type="ECO:0000313" key="11">
    <source>
        <dbReference type="EMBL" id="CAF1539576.1"/>
    </source>
</evidence>
<keyword evidence="8" id="KW-0732">Signal</keyword>